<dbReference type="Gene3D" id="3.30.420.40">
    <property type="match status" value="1"/>
</dbReference>
<evidence type="ECO:0000256" key="2">
    <source>
        <dbReference type="ARBA" id="ARBA00022777"/>
    </source>
</evidence>
<dbReference type="PANTHER" id="PTHR47690">
    <property type="entry name" value="GLUCOKINASE"/>
    <property type="match status" value="1"/>
</dbReference>
<evidence type="ECO:0000313" key="5">
    <source>
        <dbReference type="Proteomes" id="UP000443843"/>
    </source>
</evidence>
<dbReference type="Proteomes" id="UP000443843">
    <property type="component" value="Unassembled WGS sequence"/>
</dbReference>
<dbReference type="AlphaFoldDB" id="A0A844WBW1"/>
<keyword evidence="1" id="KW-0808">Transferase</keyword>
<name>A0A844WBW1_9RHOB</name>
<comment type="caution">
    <text evidence="4">The sequence shown here is derived from an EMBL/GenBank/DDBJ whole genome shotgun (WGS) entry which is preliminary data.</text>
</comment>
<dbReference type="GO" id="GO:0005536">
    <property type="term" value="F:D-glucose binding"/>
    <property type="evidence" value="ECO:0007669"/>
    <property type="project" value="InterPro"/>
</dbReference>
<evidence type="ECO:0000256" key="3">
    <source>
        <dbReference type="RuleBase" id="RU004046"/>
    </source>
</evidence>
<gene>
    <name evidence="4" type="ORF">GLS40_02340</name>
</gene>
<evidence type="ECO:0000313" key="4">
    <source>
        <dbReference type="EMBL" id="MWB76860.1"/>
    </source>
</evidence>
<evidence type="ECO:0000256" key="1">
    <source>
        <dbReference type="ARBA" id="ARBA00022679"/>
    </source>
</evidence>
<protein>
    <submittedName>
        <fullName evidence="4">Glucokinase</fullName>
    </submittedName>
</protein>
<dbReference type="Pfam" id="PF02685">
    <property type="entry name" value="Glucokinase"/>
    <property type="match status" value="2"/>
</dbReference>
<dbReference type="GO" id="GO:0006096">
    <property type="term" value="P:glycolytic process"/>
    <property type="evidence" value="ECO:0007669"/>
    <property type="project" value="InterPro"/>
</dbReference>
<dbReference type="InterPro" id="IPR003836">
    <property type="entry name" value="Glucokinase"/>
</dbReference>
<keyword evidence="2 4" id="KW-0418">Kinase</keyword>
<dbReference type="InterPro" id="IPR050201">
    <property type="entry name" value="Bacterial_glucokinase"/>
</dbReference>
<dbReference type="InterPro" id="IPR043129">
    <property type="entry name" value="ATPase_NBD"/>
</dbReference>
<proteinExistence type="inferred from homology"/>
<dbReference type="PANTHER" id="PTHR47690:SF1">
    <property type="entry name" value="GLUCOKINASE"/>
    <property type="match status" value="1"/>
</dbReference>
<comment type="similarity">
    <text evidence="3">Belongs to the bacterial glucokinase family.</text>
</comment>
<accession>A0A844WBW1</accession>
<keyword evidence="5" id="KW-1185">Reference proteome</keyword>
<dbReference type="GO" id="GO:0005524">
    <property type="term" value="F:ATP binding"/>
    <property type="evidence" value="ECO:0007669"/>
    <property type="project" value="InterPro"/>
</dbReference>
<sequence>MKVSIPPENAGECDVTDLRLVADVGGTNCRFALARDGRPISETIRSGPNRAHPTFEAAAQDYLAAQGNPEIAEMVAAVAGPIRGRTARLTNWNWTFDAASLAATFGARVELLNDLSALGYAVPGLALEGQRLVVVKEGAEGPRQQSLVMGIGTGFNVSLVVQTGAATVCPRTDIGHIGLPLGISDLLSQRMGGPVPAMRSIEDCFSGRGFAALLDRFDGGEGAFRTLYAELMAALARDMMMAFMPTSGIYFAGSVARSVLDVAAEDFAGAYDRPLPLAGAEVAPVSVMLDDAAALLGCARLDIAD</sequence>
<dbReference type="SUPFAM" id="SSF53067">
    <property type="entry name" value="Actin-like ATPase domain"/>
    <property type="match status" value="1"/>
</dbReference>
<dbReference type="GO" id="GO:0004340">
    <property type="term" value="F:glucokinase activity"/>
    <property type="evidence" value="ECO:0007669"/>
    <property type="project" value="InterPro"/>
</dbReference>
<dbReference type="GO" id="GO:0005829">
    <property type="term" value="C:cytosol"/>
    <property type="evidence" value="ECO:0007669"/>
    <property type="project" value="TreeGrafter"/>
</dbReference>
<dbReference type="EMBL" id="WNXQ01000001">
    <property type="protein sequence ID" value="MWB76860.1"/>
    <property type="molecule type" value="Genomic_DNA"/>
</dbReference>
<reference evidence="4 5" key="1">
    <citation type="submission" date="2019-11" db="EMBL/GenBank/DDBJ databases">
        <title>Pseudooceanicola pacifica sp. nov., isolated from deep-sea sediment of the Pacific Ocean.</title>
        <authorList>
            <person name="Lyu L."/>
        </authorList>
    </citation>
    <scope>NUCLEOTIDE SEQUENCE [LARGE SCALE GENOMIC DNA]</scope>
    <source>
        <strain evidence="4 5">216_PA32_1</strain>
    </source>
</reference>
<dbReference type="CDD" id="cd24008">
    <property type="entry name" value="ASKHA_NBD_GLK"/>
    <property type="match status" value="1"/>
</dbReference>
<organism evidence="4 5">
    <name type="scientific">Pseudooceanicola pacificus</name>
    <dbReference type="NCBI Taxonomy" id="2676438"/>
    <lineage>
        <taxon>Bacteria</taxon>
        <taxon>Pseudomonadati</taxon>
        <taxon>Pseudomonadota</taxon>
        <taxon>Alphaproteobacteria</taxon>
        <taxon>Rhodobacterales</taxon>
        <taxon>Paracoccaceae</taxon>
        <taxon>Pseudooceanicola</taxon>
    </lineage>
</organism>